<dbReference type="RefSeq" id="WP_230587471.1">
    <property type="nucleotide sequence ID" value="NZ_AP018733.1"/>
</dbReference>
<evidence type="ECO:0000256" key="2">
    <source>
        <dbReference type="ARBA" id="ARBA00022777"/>
    </source>
</evidence>
<dbReference type="Proteomes" id="UP000502345">
    <property type="component" value="Chromosome"/>
</dbReference>
<dbReference type="GO" id="GO:0000160">
    <property type="term" value="P:phosphorelay signal transduction system"/>
    <property type="evidence" value="ECO:0007669"/>
    <property type="project" value="UniProtKB-KW"/>
</dbReference>
<dbReference type="InterPro" id="IPR003594">
    <property type="entry name" value="HATPase_dom"/>
</dbReference>
<dbReference type="GO" id="GO:0016301">
    <property type="term" value="F:kinase activity"/>
    <property type="evidence" value="ECO:0007669"/>
    <property type="project" value="UniProtKB-KW"/>
</dbReference>
<keyword evidence="4" id="KW-1133">Transmembrane helix</keyword>
<keyword evidence="2 6" id="KW-0418">Kinase</keyword>
<feature type="transmembrane region" description="Helical" evidence="4">
    <location>
        <begin position="181"/>
        <end position="199"/>
    </location>
</feature>
<feature type="transmembrane region" description="Helical" evidence="4">
    <location>
        <begin position="65"/>
        <end position="87"/>
    </location>
</feature>
<keyword evidence="1" id="KW-0808">Transferase</keyword>
<proteinExistence type="predicted"/>
<keyword evidence="3" id="KW-0902">Two-component regulatory system</keyword>
<dbReference type="EMBL" id="CP050124">
    <property type="protein sequence ID" value="QIP37730.1"/>
    <property type="molecule type" value="Genomic_DNA"/>
</dbReference>
<evidence type="ECO:0000313" key="6">
    <source>
        <dbReference type="EMBL" id="QIP37730.1"/>
    </source>
</evidence>
<name>A0A6G9CLN7_RHOER</name>
<reference evidence="6 7" key="1">
    <citation type="submission" date="2020-03" db="EMBL/GenBank/DDBJ databases">
        <title>Screen low temperature-resistant strains for efficient degradation of petroleum hydrocarbons under the low temperature.</title>
        <authorList>
            <person name="Wang Y."/>
            <person name="Chen J."/>
        </authorList>
    </citation>
    <scope>NUCLEOTIDE SEQUENCE [LARGE SCALE GENOMIC DNA]</scope>
    <source>
        <strain evidence="6 7">KB1</strain>
    </source>
</reference>
<dbReference type="AlphaFoldDB" id="A0A6G9CLN7"/>
<dbReference type="SUPFAM" id="SSF55874">
    <property type="entry name" value="ATPase domain of HSP90 chaperone/DNA topoisomerase II/histidine kinase"/>
    <property type="match status" value="1"/>
</dbReference>
<evidence type="ECO:0000256" key="4">
    <source>
        <dbReference type="SAM" id="Phobius"/>
    </source>
</evidence>
<dbReference type="InterPro" id="IPR005467">
    <property type="entry name" value="His_kinase_dom"/>
</dbReference>
<dbReference type="PANTHER" id="PTHR24421">
    <property type="entry name" value="NITRATE/NITRITE SENSOR PROTEIN NARX-RELATED"/>
    <property type="match status" value="1"/>
</dbReference>
<gene>
    <name evidence="6" type="ORF">G9444_0486</name>
</gene>
<dbReference type="PANTHER" id="PTHR24421:SF61">
    <property type="entry name" value="OXYGEN SENSOR HISTIDINE KINASE NREB"/>
    <property type="match status" value="1"/>
</dbReference>
<evidence type="ECO:0000256" key="1">
    <source>
        <dbReference type="ARBA" id="ARBA00022679"/>
    </source>
</evidence>
<dbReference type="InterPro" id="IPR036890">
    <property type="entry name" value="HATPase_C_sf"/>
</dbReference>
<dbReference type="PROSITE" id="PS50109">
    <property type="entry name" value="HIS_KIN"/>
    <property type="match status" value="1"/>
</dbReference>
<evidence type="ECO:0000313" key="7">
    <source>
        <dbReference type="Proteomes" id="UP000502345"/>
    </source>
</evidence>
<feature type="transmembrane region" description="Helical" evidence="4">
    <location>
        <begin position="38"/>
        <end position="59"/>
    </location>
</feature>
<keyword evidence="4" id="KW-0472">Membrane</keyword>
<sequence>MRTTRASDTRSDSDDRRTLIDKVAFDKTATASDEILRLFGRFIGAGYVCYLILLAPAIAEATAMSASWWTPLAVVATFGSGLALGASTFHADTRWVKRAASANALLYVVVILLWWPAWNGEHVTDFTLWISNFPGVASLAAAAAWRPAAAVVHLFVAATLAQLTNHIIRTSPTTHLLVPDLAFAWTFCAVFVAAAVMALRTGRVLDATIATTHAAAAGAAAAEAKSVERERFDALIHDTVMSTLLAASRNDADPSVIAQARRTVERLDELRSGTDHETSFDFDGILAQLRSAASEVDENITFETALSVGSDPSGYAPDSIRAMAGAMAEALRNSVKHAGSSARRSVTVTATTTHLEVVVADDGVGFDPSSVETHRLGITVSIRGRMRQLDGGSATIRSSPGRGTSVTLTLSLPAAVMT</sequence>
<accession>A0A6G9CLN7</accession>
<dbReference type="Gene3D" id="3.30.565.10">
    <property type="entry name" value="Histidine kinase-like ATPase, C-terminal domain"/>
    <property type="match status" value="1"/>
</dbReference>
<organism evidence="6 7">
    <name type="scientific">Rhodococcus erythropolis</name>
    <name type="common">Arthrobacter picolinophilus</name>
    <dbReference type="NCBI Taxonomy" id="1833"/>
    <lineage>
        <taxon>Bacteria</taxon>
        <taxon>Bacillati</taxon>
        <taxon>Actinomycetota</taxon>
        <taxon>Actinomycetes</taxon>
        <taxon>Mycobacteriales</taxon>
        <taxon>Nocardiaceae</taxon>
        <taxon>Rhodococcus</taxon>
        <taxon>Rhodococcus erythropolis group</taxon>
    </lineage>
</organism>
<feature type="domain" description="Histidine kinase" evidence="5">
    <location>
        <begin position="326"/>
        <end position="414"/>
    </location>
</feature>
<evidence type="ECO:0000256" key="3">
    <source>
        <dbReference type="ARBA" id="ARBA00023012"/>
    </source>
</evidence>
<protein>
    <submittedName>
        <fullName evidence="6">Signal transduction histidine kinase</fullName>
    </submittedName>
</protein>
<evidence type="ECO:0000259" key="5">
    <source>
        <dbReference type="PROSITE" id="PS50109"/>
    </source>
</evidence>
<feature type="transmembrane region" description="Helical" evidence="4">
    <location>
        <begin position="137"/>
        <end position="160"/>
    </location>
</feature>
<dbReference type="InterPro" id="IPR050482">
    <property type="entry name" value="Sensor_HK_TwoCompSys"/>
</dbReference>
<dbReference type="Pfam" id="PF02518">
    <property type="entry name" value="HATPase_c"/>
    <property type="match status" value="1"/>
</dbReference>
<keyword evidence="4" id="KW-0812">Transmembrane</keyword>
<feature type="transmembrane region" description="Helical" evidence="4">
    <location>
        <begin position="99"/>
        <end position="117"/>
    </location>
</feature>
<dbReference type="CDD" id="cd16917">
    <property type="entry name" value="HATPase_UhpB-NarQ-NarX-like"/>
    <property type="match status" value="1"/>
</dbReference>